<dbReference type="InterPro" id="IPR036640">
    <property type="entry name" value="ABC1_TM_sf"/>
</dbReference>
<keyword evidence="11" id="KW-1185">Reference proteome</keyword>
<dbReference type="GO" id="GO:0005524">
    <property type="term" value="F:ATP binding"/>
    <property type="evidence" value="ECO:0007669"/>
    <property type="project" value="UniProtKB-KW"/>
</dbReference>
<comment type="caution">
    <text evidence="10">The sequence shown here is derived from an EMBL/GenBank/DDBJ whole genome shotgun (WGS) entry which is preliminary data.</text>
</comment>
<protein>
    <recommendedName>
        <fullName evidence="12">ATP-binding cassette, subfamily C, CydD</fullName>
    </recommendedName>
</protein>
<name>A0A8J3PQM3_9ACTN</name>
<sequence>MKPLDPRLIRYAGATRWYLTVCVILGLAVAGLIVAQATLLAGGITAIFLHGAGVSALRGALIALGGVVVARAVLAWAQEVAAHRAAAAVKTQLRERLLGHLVRLGPGWLTGQRRGELTTLATRGVDALDGYFARYLPQLVLAAVVPAIVLAWLLPVDLLATVTIAVTLPLIPIFLALVGITTEARNRRSFRMLTRLAHHFLDVIAGLPTLKVFGRAKAQAETIRRVSNEHRRATMRTLRLAFLSSLVLELIATISVALVAVAVGLRLVEGRLDLRTALLVLILAPEAYLPLRMVGTHFHASTEGLAAAEQVFSVLEEEPPPRGTRTDVPSGPIVVSGVTVRYPDRAVPAVDGVDLTIAPGEVVALTGPSGCGKSTLLNVLLGFVLPDAGRVAVGSVDLSVLDPDAWRRHVVWMSQRPYLFPGTVADNIRLGCPDAPSEAVRSAAEAALASDFLDAGVGEGGAGLSAGQRQRVALARAFLSNAPVVLLDEPTANLDGESEAAVLEGVRRLARGRTVVLVAHRPALLTLADRVVRMEAGRVVEEVPA</sequence>
<dbReference type="InterPro" id="IPR017871">
    <property type="entry name" value="ABC_transporter-like_CS"/>
</dbReference>
<feature type="domain" description="ABC transporter" evidence="8">
    <location>
        <begin position="333"/>
        <end position="545"/>
    </location>
</feature>
<feature type="transmembrane region" description="Helical" evidence="7">
    <location>
        <begin position="160"/>
        <end position="182"/>
    </location>
</feature>
<feature type="transmembrane region" description="Helical" evidence="7">
    <location>
        <begin position="55"/>
        <end position="74"/>
    </location>
</feature>
<proteinExistence type="predicted"/>
<organism evidence="10 11">
    <name type="scientific">Planosporangium flavigriseum</name>
    <dbReference type="NCBI Taxonomy" id="373681"/>
    <lineage>
        <taxon>Bacteria</taxon>
        <taxon>Bacillati</taxon>
        <taxon>Actinomycetota</taxon>
        <taxon>Actinomycetes</taxon>
        <taxon>Micromonosporales</taxon>
        <taxon>Micromonosporaceae</taxon>
        <taxon>Planosporangium</taxon>
    </lineage>
</organism>
<dbReference type="Gene3D" id="3.40.50.300">
    <property type="entry name" value="P-loop containing nucleotide triphosphate hydrolases"/>
    <property type="match status" value="1"/>
</dbReference>
<comment type="subcellular location">
    <subcellularLocation>
        <location evidence="1">Cell membrane</location>
        <topology evidence="1">Multi-pass membrane protein</topology>
    </subcellularLocation>
</comment>
<dbReference type="PROSITE" id="PS50893">
    <property type="entry name" value="ABC_TRANSPORTER_2"/>
    <property type="match status" value="1"/>
</dbReference>
<dbReference type="Gene3D" id="1.20.1560.10">
    <property type="entry name" value="ABC transporter type 1, transmembrane domain"/>
    <property type="match status" value="1"/>
</dbReference>
<feature type="transmembrane region" description="Helical" evidence="7">
    <location>
        <begin position="21"/>
        <end position="49"/>
    </location>
</feature>
<evidence type="ECO:0000256" key="1">
    <source>
        <dbReference type="ARBA" id="ARBA00004651"/>
    </source>
</evidence>
<evidence type="ECO:0000256" key="4">
    <source>
        <dbReference type="ARBA" id="ARBA00022840"/>
    </source>
</evidence>
<feature type="transmembrane region" description="Helical" evidence="7">
    <location>
        <begin position="135"/>
        <end position="154"/>
    </location>
</feature>
<dbReference type="GO" id="GO:0042883">
    <property type="term" value="P:cysteine transport"/>
    <property type="evidence" value="ECO:0007669"/>
    <property type="project" value="InterPro"/>
</dbReference>
<feature type="domain" description="ABC transmembrane type-1" evidence="9">
    <location>
        <begin position="23"/>
        <end position="303"/>
    </location>
</feature>
<reference evidence="10" key="1">
    <citation type="submission" date="2021-01" db="EMBL/GenBank/DDBJ databases">
        <title>Whole genome shotgun sequence of Planosporangium flavigriseum NBRC 105377.</title>
        <authorList>
            <person name="Komaki H."/>
            <person name="Tamura T."/>
        </authorList>
    </citation>
    <scope>NUCLEOTIDE SEQUENCE</scope>
    <source>
        <strain evidence="10">NBRC 105377</strain>
    </source>
</reference>
<keyword evidence="3" id="KW-0547">Nucleotide-binding</keyword>
<dbReference type="NCBIfam" id="TIGR02857">
    <property type="entry name" value="CydD"/>
    <property type="match status" value="1"/>
</dbReference>
<dbReference type="PANTHER" id="PTHR24221:SF590">
    <property type="entry name" value="COMPONENT LINKED WITH THE ASSEMBLY OF CYTOCHROME' TRANSPORT TRANSMEMBRANE ATP-BINDING PROTEIN ABC TRANSPORTER CYDD-RELATED"/>
    <property type="match status" value="1"/>
</dbReference>
<dbReference type="InterPro" id="IPR027417">
    <property type="entry name" value="P-loop_NTPase"/>
</dbReference>
<feature type="transmembrane region" description="Helical" evidence="7">
    <location>
        <begin position="240"/>
        <end position="268"/>
    </location>
</feature>
<dbReference type="EMBL" id="BONU01000049">
    <property type="protein sequence ID" value="GIG76256.1"/>
    <property type="molecule type" value="Genomic_DNA"/>
</dbReference>
<evidence type="ECO:0000313" key="10">
    <source>
        <dbReference type="EMBL" id="GIG76256.1"/>
    </source>
</evidence>
<dbReference type="AlphaFoldDB" id="A0A8J3PQM3"/>
<dbReference type="Pfam" id="PF00005">
    <property type="entry name" value="ABC_tran"/>
    <property type="match status" value="1"/>
</dbReference>
<dbReference type="InterPro" id="IPR003439">
    <property type="entry name" value="ABC_transporter-like_ATP-bd"/>
</dbReference>
<dbReference type="InterPro" id="IPR003593">
    <property type="entry name" value="AAA+_ATPase"/>
</dbReference>
<evidence type="ECO:0000256" key="7">
    <source>
        <dbReference type="SAM" id="Phobius"/>
    </source>
</evidence>
<dbReference type="SUPFAM" id="SSF90123">
    <property type="entry name" value="ABC transporter transmembrane region"/>
    <property type="match status" value="1"/>
</dbReference>
<keyword evidence="2 7" id="KW-0812">Transmembrane</keyword>
<accession>A0A8J3PQM3</accession>
<evidence type="ECO:0000256" key="5">
    <source>
        <dbReference type="ARBA" id="ARBA00022989"/>
    </source>
</evidence>
<dbReference type="CDD" id="cd03228">
    <property type="entry name" value="ABCC_MRP_Like"/>
    <property type="match status" value="1"/>
</dbReference>
<evidence type="ECO:0008006" key="12">
    <source>
        <dbReference type="Google" id="ProtNLM"/>
    </source>
</evidence>
<dbReference type="InterPro" id="IPR011527">
    <property type="entry name" value="ABC1_TM_dom"/>
</dbReference>
<evidence type="ECO:0000259" key="8">
    <source>
        <dbReference type="PROSITE" id="PS50893"/>
    </source>
</evidence>
<dbReference type="GO" id="GO:0016887">
    <property type="term" value="F:ATP hydrolysis activity"/>
    <property type="evidence" value="ECO:0007669"/>
    <property type="project" value="InterPro"/>
</dbReference>
<dbReference type="PROSITE" id="PS00211">
    <property type="entry name" value="ABC_TRANSPORTER_1"/>
    <property type="match status" value="1"/>
</dbReference>
<dbReference type="Proteomes" id="UP000653674">
    <property type="component" value="Unassembled WGS sequence"/>
</dbReference>
<evidence type="ECO:0000256" key="6">
    <source>
        <dbReference type="ARBA" id="ARBA00023136"/>
    </source>
</evidence>
<evidence type="ECO:0000256" key="3">
    <source>
        <dbReference type="ARBA" id="ARBA00022741"/>
    </source>
</evidence>
<dbReference type="PROSITE" id="PS50929">
    <property type="entry name" value="ABC_TM1F"/>
    <property type="match status" value="1"/>
</dbReference>
<dbReference type="Pfam" id="PF00664">
    <property type="entry name" value="ABC_membrane"/>
    <property type="match status" value="1"/>
</dbReference>
<dbReference type="InterPro" id="IPR039421">
    <property type="entry name" value="Type_1_exporter"/>
</dbReference>
<dbReference type="CDD" id="cd18584">
    <property type="entry name" value="ABC_6TM_AarD_CydD"/>
    <property type="match status" value="1"/>
</dbReference>
<gene>
    <name evidence="10" type="ORF">Pfl04_46600</name>
</gene>
<evidence type="ECO:0000256" key="2">
    <source>
        <dbReference type="ARBA" id="ARBA00022692"/>
    </source>
</evidence>
<evidence type="ECO:0000313" key="11">
    <source>
        <dbReference type="Proteomes" id="UP000653674"/>
    </source>
</evidence>
<dbReference type="InterPro" id="IPR014216">
    <property type="entry name" value="ABC_transptr_CydD"/>
</dbReference>
<keyword evidence="6 7" id="KW-0472">Membrane</keyword>
<evidence type="ECO:0000259" key="9">
    <source>
        <dbReference type="PROSITE" id="PS50929"/>
    </source>
</evidence>
<dbReference type="RefSeq" id="WP_203981565.1">
    <property type="nucleotide sequence ID" value="NZ_BAAAQJ010000006.1"/>
</dbReference>
<dbReference type="SUPFAM" id="SSF52540">
    <property type="entry name" value="P-loop containing nucleoside triphosphate hydrolases"/>
    <property type="match status" value="1"/>
</dbReference>
<dbReference type="PANTHER" id="PTHR24221">
    <property type="entry name" value="ATP-BINDING CASSETTE SUB-FAMILY B"/>
    <property type="match status" value="1"/>
</dbReference>
<keyword evidence="4" id="KW-0067">ATP-binding</keyword>
<dbReference type="GO" id="GO:0005886">
    <property type="term" value="C:plasma membrane"/>
    <property type="evidence" value="ECO:0007669"/>
    <property type="project" value="UniProtKB-SubCell"/>
</dbReference>
<dbReference type="GO" id="GO:0140359">
    <property type="term" value="F:ABC-type transporter activity"/>
    <property type="evidence" value="ECO:0007669"/>
    <property type="project" value="InterPro"/>
</dbReference>
<keyword evidence="5 7" id="KW-1133">Transmembrane helix</keyword>
<dbReference type="SMART" id="SM00382">
    <property type="entry name" value="AAA"/>
    <property type="match status" value="1"/>
</dbReference>